<accession>A0ABD3BEY6</accession>
<name>A0ABD3BEY6_9LAMI</name>
<organism evidence="2 3">
    <name type="scientific">Castilleja foliolosa</name>
    <dbReference type="NCBI Taxonomy" id="1961234"/>
    <lineage>
        <taxon>Eukaryota</taxon>
        <taxon>Viridiplantae</taxon>
        <taxon>Streptophyta</taxon>
        <taxon>Embryophyta</taxon>
        <taxon>Tracheophyta</taxon>
        <taxon>Spermatophyta</taxon>
        <taxon>Magnoliopsida</taxon>
        <taxon>eudicotyledons</taxon>
        <taxon>Gunneridae</taxon>
        <taxon>Pentapetalae</taxon>
        <taxon>asterids</taxon>
        <taxon>lamiids</taxon>
        <taxon>Lamiales</taxon>
        <taxon>Orobanchaceae</taxon>
        <taxon>Pedicularideae</taxon>
        <taxon>Castillejinae</taxon>
        <taxon>Castilleja</taxon>
    </lineage>
</organism>
<reference evidence="3" key="1">
    <citation type="journal article" date="2024" name="IScience">
        <title>Strigolactones Initiate the Formation of Haustorium-like Structures in Castilleja.</title>
        <authorList>
            <person name="Buerger M."/>
            <person name="Peterson D."/>
            <person name="Chory J."/>
        </authorList>
    </citation>
    <scope>NUCLEOTIDE SEQUENCE [LARGE SCALE GENOMIC DNA]</scope>
</reference>
<protein>
    <submittedName>
        <fullName evidence="2">Uncharacterized protein</fullName>
    </submittedName>
</protein>
<gene>
    <name evidence="2" type="ORF">CASFOL_040048</name>
</gene>
<sequence length="307" mass="34716">MGKKDSKSRTVQIVQYSEIPQMQKHKWVITDEIDVAIDYKDTIDWIRFWGTRDGFSFEGIRSLGCKKGGCPLVEVEVIYGLKSAKFLISRASLYVLAFCCALGQWRVFDDDEIKIRGEGCETIKAKPCYTGQPWTNVGPKEMINALRMIEAKDVDKAVEERSLIPSFSSTGPLQEEEDAIEFTGSRNSLDILKYLRPAGVDMQNSIEAPVEVGSLIKNYSDLSIAWYLYVLTDKEVCPLEGDKAKECGLLNSTSLRHSLAVLSNTNLKKKILSKWKGKYQNKTCPSYFPVTSKILQKIEKKINDLEE</sequence>
<evidence type="ECO:0000313" key="3">
    <source>
        <dbReference type="Proteomes" id="UP001632038"/>
    </source>
</evidence>
<comment type="caution">
    <text evidence="2">The sequence shown here is derived from an EMBL/GenBank/DDBJ whole genome shotgun (WGS) entry which is preliminary data.</text>
</comment>
<proteinExistence type="predicted"/>
<evidence type="ECO:0000256" key="1">
    <source>
        <dbReference type="SAM" id="Phobius"/>
    </source>
</evidence>
<dbReference type="EMBL" id="JAVIJP010000099">
    <property type="protein sequence ID" value="KAL3615754.1"/>
    <property type="molecule type" value="Genomic_DNA"/>
</dbReference>
<keyword evidence="1" id="KW-1133">Transmembrane helix</keyword>
<evidence type="ECO:0000313" key="2">
    <source>
        <dbReference type="EMBL" id="KAL3615754.1"/>
    </source>
</evidence>
<keyword evidence="3" id="KW-1185">Reference proteome</keyword>
<dbReference type="AlphaFoldDB" id="A0ABD3BEY6"/>
<keyword evidence="1" id="KW-0812">Transmembrane</keyword>
<dbReference type="Proteomes" id="UP001632038">
    <property type="component" value="Unassembled WGS sequence"/>
</dbReference>
<keyword evidence="1" id="KW-0472">Membrane</keyword>
<feature type="transmembrane region" description="Helical" evidence="1">
    <location>
        <begin position="91"/>
        <end position="108"/>
    </location>
</feature>